<gene>
    <name evidence="3" type="ORF">H5P30_12185</name>
</gene>
<comment type="caution">
    <text evidence="3">The sequence shown here is derived from an EMBL/GenBank/DDBJ whole genome shotgun (WGS) entry which is preliminary data.</text>
</comment>
<dbReference type="InterPro" id="IPR025420">
    <property type="entry name" value="DUF4143"/>
</dbReference>
<dbReference type="InterPro" id="IPR027417">
    <property type="entry name" value="P-loop_NTPase"/>
</dbReference>
<dbReference type="GO" id="GO:0005524">
    <property type="term" value="F:ATP binding"/>
    <property type="evidence" value="ECO:0007669"/>
    <property type="project" value="UniProtKB-KW"/>
</dbReference>
<keyword evidence="3" id="KW-0547">Nucleotide-binding</keyword>
<dbReference type="PANTHER" id="PTHR43566">
    <property type="entry name" value="CONSERVED PROTEIN"/>
    <property type="match status" value="1"/>
</dbReference>
<evidence type="ECO:0000313" key="4">
    <source>
        <dbReference type="Proteomes" id="UP000525652"/>
    </source>
</evidence>
<dbReference type="Pfam" id="PF13635">
    <property type="entry name" value="DUF4143"/>
    <property type="match status" value="1"/>
</dbReference>
<dbReference type="Pfam" id="PF13173">
    <property type="entry name" value="AAA_14"/>
    <property type="match status" value="1"/>
</dbReference>
<dbReference type="InterPro" id="IPR041682">
    <property type="entry name" value="AAA_14"/>
</dbReference>
<evidence type="ECO:0000259" key="1">
    <source>
        <dbReference type="Pfam" id="PF13173"/>
    </source>
</evidence>
<keyword evidence="3" id="KW-0067">ATP-binding</keyword>
<sequence>MVNAKRYPVVTVLGPRQSGKTTLVRSLFPDHGYCNLEDPELRALATRDPKEFLHRHRPPLILDEVHRVPSLLSLLQVRIDERPAEKGAFILTGSHRPRIRESIGQSLAGRTSILKLLPLSIAELSAWGVTQDRDALPANDLYRSFYETYVERDVRQLIELRNLQAFELFMKLLAGRVGQLLNLHALAGEIGVSSPTLREWLSVLEASFVVFLLPPYYNNFTEPGLAAYLLEIRTPQQMSRDPLLGNLFENLVVMEALKSRWNQGVDPDLYHIRDQGG</sequence>
<name>A0A7X1AZ00_9BACT</name>
<dbReference type="EMBL" id="JACHVA010000099">
    <property type="protein sequence ID" value="MBC2602534.1"/>
    <property type="molecule type" value="Genomic_DNA"/>
</dbReference>
<reference evidence="3 4" key="1">
    <citation type="submission" date="2020-07" db="EMBL/GenBank/DDBJ databases">
        <authorList>
            <person name="Feng X."/>
        </authorList>
    </citation>
    <scope>NUCLEOTIDE SEQUENCE [LARGE SCALE GENOMIC DNA]</scope>
    <source>
        <strain evidence="3 4">JCM14086</strain>
    </source>
</reference>
<dbReference type="SUPFAM" id="SSF52540">
    <property type="entry name" value="P-loop containing nucleoside triphosphate hydrolases"/>
    <property type="match status" value="1"/>
</dbReference>
<proteinExistence type="predicted"/>
<evidence type="ECO:0000313" key="3">
    <source>
        <dbReference type="EMBL" id="MBC2602534.1"/>
    </source>
</evidence>
<dbReference type="Proteomes" id="UP000525652">
    <property type="component" value="Unassembled WGS sequence"/>
</dbReference>
<dbReference type="RefSeq" id="WP_185693205.1">
    <property type="nucleotide sequence ID" value="NZ_JACHVA010000099.1"/>
</dbReference>
<protein>
    <submittedName>
        <fullName evidence="3">ATP-binding protein</fullName>
    </submittedName>
</protein>
<accession>A0A7X1AZ00</accession>
<keyword evidence="4" id="KW-1185">Reference proteome</keyword>
<dbReference type="PANTHER" id="PTHR43566:SF2">
    <property type="entry name" value="DUF4143 DOMAIN-CONTAINING PROTEIN"/>
    <property type="match status" value="1"/>
</dbReference>
<evidence type="ECO:0000259" key="2">
    <source>
        <dbReference type="Pfam" id="PF13635"/>
    </source>
</evidence>
<feature type="domain" description="DUF4143" evidence="2">
    <location>
        <begin position="151"/>
        <end position="275"/>
    </location>
</feature>
<organism evidence="3 4">
    <name type="scientific">Puniceicoccus vermicola</name>
    <dbReference type="NCBI Taxonomy" id="388746"/>
    <lineage>
        <taxon>Bacteria</taxon>
        <taxon>Pseudomonadati</taxon>
        <taxon>Verrucomicrobiota</taxon>
        <taxon>Opitutia</taxon>
        <taxon>Puniceicoccales</taxon>
        <taxon>Puniceicoccaceae</taxon>
        <taxon>Puniceicoccus</taxon>
    </lineage>
</organism>
<feature type="domain" description="AAA" evidence="1">
    <location>
        <begin position="8"/>
        <end position="124"/>
    </location>
</feature>
<dbReference type="AlphaFoldDB" id="A0A7X1AZ00"/>